<feature type="transmembrane region" description="Helical" evidence="1">
    <location>
        <begin position="256"/>
        <end position="275"/>
    </location>
</feature>
<evidence type="ECO:0000256" key="1">
    <source>
        <dbReference type="SAM" id="Phobius"/>
    </source>
</evidence>
<gene>
    <name evidence="2" type="ORF">GCM10009006_09700</name>
</gene>
<feature type="transmembrane region" description="Helical" evidence="1">
    <location>
        <begin position="225"/>
        <end position="249"/>
    </location>
</feature>
<accession>A0A830FBC7</accession>
<dbReference type="EMBL" id="BMON01000001">
    <property type="protein sequence ID" value="GGM30264.1"/>
    <property type="molecule type" value="Genomic_DNA"/>
</dbReference>
<evidence type="ECO:0000313" key="3">
    <source>
        <dbReference type="Proteomes" id="UP000656367"/>
    </source>
</evidence>
<keyword evidence="1" id="KW-0472">Membrane</keyword>
<name>A0A830FBC7_HALAR</name>
<feature type="transmembrane region" description="Helical" evidence="1">
    <location>
        <begin position="21"/>
        <end position="50"/>
    </location>
</feature>
<reference evidence="2" key="1">
    <citation type="journal article" date="2014" name="Int. J. Syst. Evol. Microbiol.">
        <title>Complete genome sequence of Corynebacterium casei LMG S-19264T (=DSM 44701T), isolated from a smear-ripened cheese.</title>
        <authorList>
            <consortium name="US DOE Joint Genome Institute (JGI-PGF)"/>
            <person name="Walter F."/>
            <person name="Albersmeier A."/>
            <person name="Kalinowski J."/>
            <person name="Ruckert C."/>
        </authorList>
    </citation>
    <scope>NUCLEOTIDE SEQUENCE</scope>
    <source>
        <strain evidence="2">JCM 15759</strain>
    </source>
</reference>
<evidence type="ECO:0000313" key="2">
    <source>
        <dbReference type="EMBL" id="GGM30264.1"/>
    </source>
</evidence>
<feature type="transmembrane region" description="Helical" evidence="1">
    <location>
        <begin position="100"/>
        <end position="122"/>
    </location>
</feature>
<dbReference type="OrthoDB" id="222274at2157"/>
<feature type="transmembrane region" description="Helical" evidence="1">
    <location>
        <begin position="128"/>
        <end position="156"/>
    </location>
</feature>
<feature type="transmembrane region" description="Helical" evidence="1">
    <location>
        <begin position="56"/>
        <end position="79"/>
    </location>
</feature>
<dbReference type="Proteomes" id="UP000656367">
    <property type="component" value="Unassembled WGS sequence"/>
</dbReference>
<dbReference type="AlphaFoldDB" id="A0A830FBC7"/>
<protein>
    <submittedName>
        <fullName evidence="2">Uncharacterized protein</fullName>
    </submittedName>
</protein>
<feature type="transmembrane region" description="Helical" evidence="1">
    <location>
        <begin position="190"/>
        <end position="213"/>
    </location>
</feature>
<comment type="caution">
    <text evidence="2">The sequence shown here is derived from an EMBL/GenBank/DDBJ whole genome shotgun (WGS) entry which is preliminary data.</text>
</comment>
<reference evidence="2" key="2">
    <citation type="submission" date="2020-09" db="EMBL/GenBank/DDBJ databases">
        <authorList>
            <person name="Sun Q."/>
            <person name="Ohkuma M."/>
        </authorList>
    </citation>
    <scope>NUCLEOTIDE SEQUENCE</scope>
    <source>
        <strain evidence="2">JCM 15759</strain>
    </source>
</reference>
<sequence length="297" mass="30976">MLAAVVGLLIVEIATRTGISMAYIGGVFVAAAVLISPVAPLGGVAGLIIHDVFHGIIGYWTVSTTVWILSFAWVIVWLTNGHSSGQKRQGLKSMLRMAPAYAAVILIGGINATAFAAWLVMVLGAQRFYTAAIGFLPGVVAAVGLSVFGLVAIGIIERLGKHIGRADTRGHTLIESEVPGRKPSKESTGVMAVGVLVIGAGWLFGVSVLDVFVHDLGLYPTANEFSAFVTGFLGRGSPIAPVVTTALLGVYKYGELAVVLSAPVAIAALFGWHTYHDQMLLSTAHGIGSIRTRASDD</sequence>
<keyword evidence="1" id="KW-1133">Transmembrane helix</keyword>
<dbReference type="RefSeq" id="WP_188852159.1">
    <property type="nucleotide sequence ID" value="NZ_BMON01000001.1"/>
</dbReference>
<keyword evidence="1" id="KW-0812">Transmembrane</keyword>
<organism evidence="2 3">
    <name type="scientific">Haloarcula argentinensis</name>
    <dbReference type="NCBI Taxonomy" id="43776"/>
    <lineage>
        <taxon>Archaea</taxon>
        <taxon>Methanobacteriati</taxon>
        <taxon>Methanobacteriota</taxon>
        <taxon>Stenosarchaea group</taxon>
        <taxon>Halobacteria</taxon>
        <taxon>Halobacteriales</taxon>
        <taxon>Haloarculaceae</taxon>
        <taxon>Haloarcula</taxon>
    </lineage>
</organism>
<proteinExistence type="predicted"/>